<dbReference type="eggNOG" id="COG4449">
    <property type="taxonomic scope" value="Bacteria"/>
</dbReference>
<proteinExistence type="predicted"/>
<evidence type="ECO:0000313" key="2">
    <source>
        <dbReference type="Proteomes" id="UP000010367"/>
    </source>
</evidence>
<dbReference type="Proteomes" id="UP000010367">
    <property type="component" value="Chromosome"/>
</dbReference>
<organism evidence="1 2">
    <name type="scientific">Oscillatoria acuminata PCC 6304</name>
    <dbReference type="NCBI Taxonomy" id="56110"/>
    <lineage>
        <taxon>Bacteria</taxon>
        <taxon>Bacillati</taxon>
        <taxon>Cyanobacteriota</taxon>
        <taxon>Cyanophyceae</taxon>
        <taxon>Oscillatoriophycideae</taxon>
        <taxon>Oscillatoriales</taxon>
        <taxon>Oscillatoriaceae</taxon>
        <taxon>Oscillatoria</taxon>
    </lineage>
</organism>
<protein>
    <submittedName>
        <fullName evidence="1">Uncharacterized protein</fullName>
    </submittedName>
</protein>
<dbReference type="OrthoDB" id="5141003at2"/>
<name>K9TPV6_9CYAN</name>
<evidence type="ECO:0000313" key="1">
    <source>
        <dbReference type="EMBL" id="AFY84867.1"/>
    </source>
</evidence>
<dbReference type="EMBL" id="CP003607">
    <property type="protein sequence ID" value="AFY84867.1"/>
    <property type="molecule type" value="Genomic_DNA"/>
</dbReference>
<keyword evidence="2" id="KW-1185">Reference proteome</keyword>
<gene>
    <name evidence="1" type="ORF">Oscil6304_5379</name>
</gene>
<reference evidence="1 2" key="1">
    <citation type="submission" date="2012-06" db="EMBL/GenBank/DDBJ databases">
        <title>Finished chromosome of genome of Oscillatoria acuminata PCC 6304.</title>
        <authorList>
            <consortium name="US DOE Joint Genome Institute"/>
            <person name="Gugger M."/>
            <person name="Coursin T."/>
            <person name="Rippka R."/>
            <person name="Tandeau De Marsac N."/>
            <person name="Huntemann M."/>
            <person name="Wei C.-L."/>
            <person name="Han J."/>
            <person name="Detter J.C."/>
            <person name="Han C."/>
            <person name="Tapia R."/>
            <person name="Davenport K."/>
            <person name="Daligault H."/>
            <person name="Erkkila T."/>
            <person name="Gu W."/>
            <person name="Munk A.C.C."/>
            <person name="Teshima H."/>
            <person name="Xu Y."/>
            <person name="Chain P."/>
            <person name="Chen A."/>
            <person name="Krypides N."/>
            <person name="Mavromatis K."/>
            <person name="Markowitz V."/>
            <person name="Szeto E."/>
            <person name="Ivanova N."/>
            <person name="Mikhailova N."/>
            <person name="Ovchinnikova G."/>
            <person name="Pagani I."/>
            <person name="Pati A."/>
            <person name="Goodwin L."/>
            <person name="Peters L."/>
            <person name="Pitluck S."/>
            <person name="Woyke T."/>
            <person name="Kerfeld C."/>
        </authorList>
    </citation>
    <scope>NUCLEOTIDE SEQUENCE [LARGE SCALE GENOMIC DNA]</scope>
    <source>
        <strain evidence="1 2">PCC 6304</strain>
    </source>
</reference>
<accession>K9TPV6</accession>
<dbReference type="RefSeq" id="WP_015151479.1">
    <property type="nucleotide sequence ID" value="NC_019693.1"/>
</dbReference>
<dbReference type="KEGG" id="oac:Oscil6304_5379"/>
<dbReference type="HOGENOM" id="CLU_962040_0_0_3"/>
<dbReference type="STRING" id="56110.Oscil6304_5379"/>
<dbReference type="InParanoid" id="K9TPV6"/>
<sequence>MIWIGIIWVVLALGGTCGETLGWWYCWHKQVNSREPVPGNWTKALVFLTGISDYGAETLTREQINFLEELEQRLGVDRMVAEPFPYDGLTACKWAKFDAWRSLGFKEAPFWVMSLHNFWQTLLTIVLEKQYGRAVARCISHRIGQPRSANSTLIFICGSAGASLALAAAPILTECWQVRLIIISYGGVFRASAGLNSVAHFCHLIGTKDGWAKWPELLFPGRLGRWGSLKKAQEEHRFTQHWTGEHGHLSYLSSRLAPESPDPLSPKTYQALTLDVITELQVWQDNGVEVRYKGW</sequence>
<dbReference type="AlphaFoldDB" id="K9TPV6"/>